<reference evidence="1 2" key="1">
    <citation type="submission" date="2018-05" db="EMBL/GenBank/DDBJ databases">
        <title>Genomic Encyclopedia of Type Strains, Phase IV (KMG-V): Genome sequencing to study the core and pangenomes of soil and plant-associated prokaryotes.</title>
        <authorList>
            <person name="Whitman W."/>
        </authorList>
    </citation>
    <scope>NUCLEOTIDE SEQUENCE [LARGE SCALE GENOMIC DNA]</scope>
    <source>
        <strain evidence="1 2">SCZa-39</strain>
    </source>
</reference>
<evidence type="ECO:0000313" key="2">
    <source>
        <dbReference type="Proteomes" id="UP000245712"/>
    </source>
</evidence>
<gene>
    <name evidence="1" type="ORF">C7402_103259</name>
</gene>
<sequence>MARPEADVPEDGEYWAICRERNLLSAAANGHSGVFPKAKVTVSHGWATFRRDGEEIWNCNARYAAANFGLQRL</sequence>
<evidence type="ECO:0000313" key="1">
    <source>
        <dbReference type="EMBL" id="PVX85682.1"/>
    </source>
</evidence>
<dbReference type="Proteomes" id="UP000245712">
    <property type="component" value="Unassembled WGS sequence"/>
</dbReference>
<accession>A0ABX5KY07</accession>
<comment type="caution">
    <text evidence="1">The sequence shown here is derived from an EMBL/GenBank/DDBJ whole genome shotgun (WGS) entry which is preliminary data.</text>
</comment>
<organism evidence="1 2">
    <name type="scientific">Paraburkholderia unamae</name>
    <dbReference type="NCBI Taxonomy" id="219649"/>
    <lineage>
        <taxon>Bacteria</taxon>
        <taxon>Pseudomonadati</taxon>
        <taxon>Pseudomonadota</taxon>
        <taxon>Betaproteobacteria</taxon>
        <taxon>Burkholderiales</taxon>
        <taxon>Burkholderiaceae</taxon>
        <taxon>Paraburkholderia</taxon>
    </lineage>
</organism>
<name>A0ABX5KY07_9BURK</name>
<protein>
    <submittedName>
        <fullName evidence="1">Uncharacterized protein</fullName>
    </submittedName>
</protein>
<proteinExistence type="predicted"/>
<keyword evidence="2" id="KW-1185">Reference proteome</keyword>
<dbReference type="EMBL" id="QEOB01000003">
    <property type="protein sequence ID" value="PVX85682.1"/>
    <property type="molecule type" value="Genomic_DNA"/>
</dbReference>